<dbReference type="GO" id="GO:0005524">
    <property type="term" value="F:ATP binding"/>
    <property type="evidence" value="ECO:0007669"/>
    <property type="project" value="UniProtKB-KW"/>
</dbReference>
<keyword evidence="8" id="KW-0311">Gluconate utilization</keyword>
<reference evidence="12" key="1">
    <citation type="submission" date="2016-10" db="EMBL/GenBank/DDBJ databases">
        <authorList>
            <person name="Varghese N."/>
            <person name="Submissions S."/>
        </authorList>
    </citation>
    <scope>NUCLEOTIDE SEQUENCE [LARGE SCALE GENOMIC DNA]</scope>
    <source>
        <strain evidence="12">Nm44</strain>
    </source>
</reference>
<protein>
    <recommendedName>
        <fullName evidence="3 10">Gluconokinase</fullName>
        <ecNumber evidence="3 10">2.7.1.12</ecNumber>
    </recommendedName>
</protein>
<evidence type="ECO:0000256" key="4">
    <source>
        <dbReference type="ARBA" id="ARBA00022679"/>
    </source>
</evidence>
<dbReference type="Gene3D" id="3.40.50.300">
    <property type="entry name" value="P-loop containing nucleotide triphosphate hydrolases"/>
    <property type="match status" value="1"/>
</dbReference>
<organism evidence="11 12">
    <name type="scientific">Nitrosomonas communis</name>
    <dbReference type="NCBI Taxonomy" id="44574"/>
    <lineage>
        <taxon>Bacteria</taxon>
        <taxon>Pseudomonadati</taxon>
        <taxon>Pseudomonadota</taxon>
        <taxon>Betaproteobacteria</taxon>
        <taxon>Nitrosomonadales</taxon>
        <taxon>Nitrosomonadaceae</taxon>
        <taxon>Nitrosomonas</taxon>
    </lineage>
</organism>
<dbReference type="PANTHER" id="PTHR43442:SF3">
    <property type="entry name" value="GLUCONOKINASE-RELATED"/>
    <property type="match status" value="1"/>
</dbReference>
<keyword evidence="7 10" id="KW-0067">ATP-binding</keyword>
<dbReference type="RefSeq" id="WP_083398542.1">
    <property type="nucleotide sequence ID" value="NZ_FOUB01000059.1"/>
</dbReference>
<dbReference type="GO" id="GO:0019521">
    <property type="term" value="P:D-gluconate metabolic process"/>
    <property type="evidence" value="ECO:0007669"/>
    <property type="project" value="UniProtKB-KW"/>
</dbReference>
<evidence type="ECO:0000256" key="2">
    <source>
        <dbReference type="ARBA" id="ARBA00008420"/>
    </source>
</evidence>
<proteinExistence type="inferred from homology"/>
<sequence length="188" mass="21027">MAAEPAARDHRAESVPGSEGQVVIICGVSGSGKTTVGKALAQRLHWDFLEGDDFHPAENIAKMQRGEPLQDADRKPWLYRLRAELSAHLARGNRVILACSALKASYRNILCINPGRVHFVFLTGHRLLLSQRLLQRSDHFMPVDLLQSQLDALELPDNEFVLDIDQPVAKIVDSIIHRFGFMKEPSRS</sequence>
<dbReference type="PANTHER" id="PTHR43442">
    <property type="entry name" value="GLUCONOKINASE-RELATED"/>
    <property type="match status" value="1"/>
</dbReference>
<dbReference type="Pfam" id="PF13671">
    <property type="entry name" value="AAA_33"/>
    <property type="match status" value="1"/>
</dbReference>
<dbReference type="Proteomes" id="UP000183287">
    <property type="component" value="Unassembled WGS sequence"/>
</dbReference>
<keyword evidence="4 10" id="KW-0808">Transferase</keyword>
<evidence type="ECO:0000256" key="1">
    <source>
        <dbReference type="ARBA" id="ARBA00004761"/>
    </source>
</evidence>
<dbReference type="STRING" id="44574.AAW31_10535"/>
<evidence type="ECO:0000256" key="7">
    <source>
        <dbReference type="ARBA" id="ARBA00022840"/>
    </source>
</evidence>
<comment type="similarity">
    <text evidence="2 10">Belongs to the gluconokinase GntK/GntV family.</text>
</comment>
<dbReference type="InterPro" id="IPR027417">
    <property type="entry name" value="P-loop_NTPase"/>
</dbReference>
<keyword evidence="12" id="KW-1185">Reference proteome</keyword>
<keyword evidence="6 10" id="KW-0418">Kinase</keyword>
<dbReference type="GO" id="GO:0005737">
    <property type="term" value="C:cytoplasm"/>
    <property type="evidence" value="ECO:0007669"/>
    <property type="project" value="TreeGrafter"/>
</dbReference>
<gene>
    <name evidence="11" type="ORF">SAMN05421863_10599</name>
</gene>
<evidence type="ECO:0000256" key="6">
    <source>
        <dbReference type="ARBA" id="ARBA00022777"/>
    </source>
</evidence>
<dbReference type="NCBIfam" id="TIGR01313">
    <property type="entry name" value="therm_gnt_kin"/>
    <property type="match status" value="1"/>
</dbReference>
<keyword evidence="5 10" id="KW-0547">Nucleotide-binding</keyword>
<dbReference type="GO" id="GO:0046316">
    <property type="term" value="F:gluconokinase activity"/>
    <property type="evidence" value="ECO:0007669"/>
    <property type="project" value="UniProtKB-EC"/>
</dbReference>
<dbReference type="CDD" id="cd02021">
    <property type="entry name" value="GntK"/>
    <property type="match status" value="1"/>
</dbReference>
<evidence type="ECO:0000313" key="12">
    <source>
        <dbReference type="Proteomes" id="UP000183287"/>
    </source>
</evidence>
<dbReference type="FunFam" id="3.40.50.300:FF:000522">
    <property type="entry name" value="Gluconokinase"/>
    <property type="match status" value="1"/>
</dbReference>
<dbReference type="SUPFAM" id="SSF52540">
    <property type="entry name" value="P-loop containing nucleoside triphosphate hydrolases"/>
    <property type="match status" value="1"/>
</dbReference>
<evidence type="ECO:0000256" key="8">
    <source>
        <dbReference type="ARBA" id="ARBA00023064"/>
    </source>
</evidence>
<name>A0A1I4U4X9_9PROT</name>
<evidence type="ECO:0000256" key="5">
    <source>
        <dbReference type="ARBA" id="ARBA00022741"/>
    </source>
</evidence>
<dbReference type="EC" id="2.7.1.12" evidence="3 10"/>
<dbReference type="OrthoDB" id="9795716at2"/>
<dbReference type="EMBL" id="FOUB01000059">
    <property type="protein sequence ID" value="SFM83743.1"/>
    <property type="molecule type" value="Genomic_DNA"/>
</dbReference>
<evidence type="ECO:0000313" key="11">
    <source>
        <dbReference type="EMBL" id="SFM83743.1"/>
    </source>
</evidence>
<dbReference type="AlphaFoldDB" id="A0A1I4U4X9"/>
<evidence type="ECO:0000256" key="9">
    <source>
        <dbReference type="ARBA" id="ARBA00048090"/>
    </source>
</evidence>
<dbReference type="InterPro" id="IPR006001">
    <property type="entry name" value="Therm_gnt_kin"/>
</dbReference>
<comment type="pathway">
    <text evidence="1">Carbohydrate acid metabolism.</text>
</comment>
<evidence type="ECO:0000256" key="10">
    <source>
        <dbReference type="RuleBase" id="RU363066"/>
    </source>
</evidence>
<accession>A0A1I4U4X9</accession>
<comment type="catalytic activity">
    <reaction evidence="9 10">
        <text>D-gluconate + ATP = 6-phospho-D-gluconate + ADP + H(+)</text>
        <dbReference type="Rhea" id="RHEA:19433"/>
        <dbReference type="ChEBI" id="CHEBI:15378"/>
        <dbReference type="ChEBI" id="CHEBI:18391"/>
        <dbReference type="ChEBI" id="CHEBI:30616"/>
        <dbReference type="ChEBI" id="CHEBI:58759"/>
        <dbReference type="ChEBI" id="CHEBI:456216"/>
        <dbReference type="EC" id="2.7.1.12"/>
    </reaction>
</comment>
<evidence type="ECO:0000256" key="3">
    <source>
        <dbReference type="ARBA" id="ARBA00012054"/>
    </source>
</evidence>